<evidence type="ECO:0000313" key="3">
    <source>
        <dbReference type="EMBL" id="AHC16212.1"/>
    </source>
</evidence>
<dbReference type="GO" id="GO:0046872">
    <property type="term" value="F:metal ion binding"/>
    <property type="evidence" value="ECO:0007669"/>
    <property type="project" value="InterPro"/>
</dbReference>
<dbReference type="PANTHER" id="PTHR43016:SF13">
    <property type="entry name" value="PRESEQUENCE PROTEASE, MITOCHONDRIAL"/>
    <property type="match status" value="1"/>
</dbReference>
<dbReference type="SMART" id="SM01264">
    <property type="entry name" value="M16C_associated"/>
    <property type="match status" value="1"/>
</dbReference>
<reference evidence="3 4" key="1">
    <citation type="journal article" date="2015" name="Stand. Genomic Sci.">
        <title>Complete genome sequence and description of Salinispira pacifica gen. nov., sp. nov., a novel spirochaete isolated form a hypersaline microbial mat.</title>
        <authorList>
            <person name="Ben Hania W."/>
            <person name="Joseph M."/>
            <person name="Schumann P."/>
            <person name="Bunk B."/>
            <person name="Fiebig A."/>
            <person name="Sproer C."/>
            <person name="Klenk H.P."/>
            <person name="Fardeau M.L."/>
            <person name="Spring S."/>
        </authorList>
    </citation>
    <scope>NUCLEOTIDE SEQUENCE [LARGE SCALE GENOMIC DNA]</scope>
    <source>
        <strain evidence="3 4">L21-RPul-D2</strain>
    </source>
</reference>
<dbReference type="InterPro" id="IPR011765">
    <property type="entry name" value="Pept_M16_N"/>
</dbReference>
<dbReference type="InterPro" id="IPR013578">
    <property type="entry name" value="Peptidase_M16C_assoc"/>
</dbReference>
<dbReference type="HOGENOM" id="CLU_009165_1_0_12"/>
<dbReference type="KEGG" id="slr:L21SP2_2864"/>
<dbReference type="SUPFAM" id="SSF63411">
    <property type="entry name" value="LuxS/MPP-like metallohydrolase"/>
    <property type="match status" value="4"/>
</dbReference>
<dbReference type="Pfam" id="PF00675">
    <property type="entry name" value="Peptidase_M16"/>
    <property type="match status" value="1"/>
</dbReference>
<dbReference type="EMBL" id="CP006939">
    <property type="protein sequence ID" value="AHC16212.1"/>
    <property type="molecule type" value="Genomic_DNA"/>
</dbReference>
<feature type="compositionally biased region" description="Polar residues" evidence="1">
    <location>
        <begin position="1"/>
        <end position="19"/>
    </location>
</feature>
<evidence type="ECO:0000259" key="2">
    <source>
        <dbReference type="SMART" id="SM01264"/>
    </source>
</evidence>
<proteinExistence type="predicted"/>
<dbReference type="eggNOG" id="COG1026">
    <property type="taxonomic scope" value="Bacteria"/>
</dbReference>
<dbReference type="Pfam" id="PF08367">
    <property type="entry name" value="M16C_assoc"/>
    <property type="match status" value="1"/>
</dbReference>
<protein>
    <recommendedName>
        <fullName evidence="2">Peptidase M16C associated domain-containing protein</fullName>
    </recommendedName>
</protein>
<name>V5WK68_9SPIO</name>
<feature type="domain" description="Peptidase M16C associated" evidence="2">
    <location>
        <begin position="508"/>
        <end position="758"/>
    </location>
</feature>
<organism evidence="3 4">
    <name type="scientific">Salinispira pacifica</name>
    <dbReference type="NCBI Taxonomy" id="1307761"/>
    <lineage>
        <taxon>Bacteria</taxon>
        <taxon>Pseudomonadati</taxon>
        <taxon>Spirochaetota</taxon>
        <taxon>Spirochaetia</taxon>
        <taxon>Spirochaetales</taxon>
        <taxon>Spirochaetaceae</taxon>
        <taxon>Salinispira</taxon>
    </lineage>
</organism>
<dbReference type="Pfam" id="PF05193">
    <property type="entry name" value="Peptidase_M16_C"/>
    <property type="match status" value="1"/>
</dbReference>
<dbReference type="GO" id="GO:0016485">
    <property type="term" value="P:protein processing"/>
    <property type="evidence" value="ECO:0007669"/>
    <property type="project" value="TreeGrafter"/>
</dbReference>
<keyword evidence="4" id="KW-1185">Reference proteome</keyword>
<dbReference type="GO" id="GO:0004222">
    <property type="term" value="F:metalloendopeptidase activity"/>
    <property type="evidence" value="ECO:0007669"/>
    <property type="project" value="TreeGrafter"/>
</dbReference>
<dbReference type="Pfam" id="PF22516">
    <property type="entry name" value="PreP_C"/>
    <property type="match status" value="1"/>
</dbReference>
<accession>V5WK68</accession>
<dbReference type="InterPro" id="IPR055130">
    <property type="entry name" value="PreP_C"/>
</dbReference>
<dbReference type="Proteomes" id="UP000018680">
    <property type="component" value="Chromosome"/>
</dbReference>
<dbReference type="STRING" id="1307761.L21SP2_2864"/>
<dbReference type="PANTHER" id="PTHR43016">
    <property type="entry name" value="PRESEQUENCE PROTEASE"/>
    <property type="match status" value="1"/>
</dbReference>
<dbReference type="RefSeq" id="WP_024269109.1">
    <property type="nucleotide sequence ID" value="NC_023035.1"/>
</dbReference>
<evidence type="ECO:0000313" key="4">
    <source>
        <dbReference type="Proteomes" id="UP000018680"/>
    </source>
</evidence>
<feature type="region of interest" description="Disordered" evidence="1">
    <location>
        <begin position="1"/>
        <end position="30"/>
    </location>
</feature>
<dbReference type="InterPro" id="IPR007863">
    <property type="entry name" value="Peptidase_M16_C"/>
</dbReference>
<sequence>MPENRNSFNQIHSHNQDQMGSHDGTVQGERQDDTADMASLLRELPEPGEAMGRFTVVSREPLPEYNSVGVLLEENTSKARLYHVYNRDEENLFSFNFATLPENSNGVAHILEHTVLCGSQKYPVKDPFVMLYRSSMQTFLNAMTFPDKTIYPAASTVKEDLFNLMSVYADAVFFPLLKEDHFRQEGHRLELDENGEPRIAGVVYNEMKANYSTHDSIAGDMCYRSLFPDTPYRHDSGGDPEEIPQLSYEEFLGFHKRYYHPSNCLFFFYGNIPTSEYLDFVDSMVFSRFSRSELEKITSVTVPVQKQWKEPAQFSYSYPVSPESDEKSSVNLNWLLAEMNDPVEALGMEVLSDLLMGSPASPIQRIINESDLGEDLSNSSGLENDLRQLVFTCGMRGTHEDRADEIETLILDGLDKLVREGFDPELVKASLSRFEFRAREIKGGGPYGLKLLIRGLRGWLHGRAPGESMEFTPYLQELKKRLEKNPSYFIDLVKRHLLENPHRSRVTVYPDSDQNEREEEHEQELLKKKVESLGENAMDQIAEETGKFREFQHEPDSPEAIASLPYLSVDDIPRKVRSIPNELDAVPGSNRSMYVHEVFTNGISYIDLGFDIAGLEEEFQLFIPFIAHILPQIGAGNRDYSEMNMQWGLQTGGFSMYSEHSQSVDGRYLEYAYLRLKTLDEKSESGLKLVKDVLTAADMKDYGYLWDLFLEFRNDFRSHIVPSGTNFPAIRALRGVSRQSLRDDVWKGVIQGSFVELIHSKGEELGKDQAGKMLGEILQYLIYRIFQSENLLANITCQNEQRAVLAGQLEDFIRELEAASPVAPVGENPILSAVIHEITPGISRVQPGLEGIAHSCKVNFTAMALEASRITMETQIHEQLLAHILRSGYLWEKIRMEGGAYGAFCVSDSLAGTMMFGSYRDPAIQSSWKSYENGLRHLAGAALSEQELDFAKIAVAGRELRPMSPAEKGMISFKRQKYNITDELRQQRREWLLRTTPADIQAAAARLLENMKSGYRAVLGDQSSLQELKKDLPDLQVVKL</sequence>
<gene>
    <name evidence="3" type="ORF">L21SP2_2864</name>
</gene>
<dbReference type="AlphaFoldDB" id="V5WK68"/>
<dbReference type="Gene3D" id="3.30.830.10">
    <property type="entry name" value="Metalloenzyme, LuxS/M16 peptidase-like"/>
    <property type="match status" value="4"/>
</dbReference>
<dbReference type="InterPro" id="IPR011249">
    <property type="entry name" value="Metalloenz_LuxS/M16"/>
</dbReference>
<evidence type="ECO:0000256" key="1">
    <source>
        <dbReference type="SAM" id="MobiDB-lite"/>
    </source>
</evidence>
<dbReference type="PATRIC" id="fig|1307761.3.peg.2854"/>
<dbReference type="OrthoDB" id="9762027at2"/>